<evidence type="ECO:0000313" key="2">
    <source>
        <dbReference type="EMBL" id="SFA58813.1"/>
    </source>
</evidence>
<dbReference type="EMBL" id="FOJM01000020">
    <property type="protein sequence ID" value="SFA58813.1"/>
    <property type="molecule type" value="Genomic_DNA"/>
</dbReference>
<organism evidence="2 3">
    <name type="scientific">Pedobacter suwonensis</name>
    <dbReference type="NCBI Taxonomy" id="332999"/>
    <lineage>
        <taxon>Bacteria</taxon>
        <taxon>Pseudomonadati</taxon>
        <taxon>Bacteroidota</taxon>
        <taxon>Sphingobacteriia</taxon>
        <taxon>Sphingobacteriales</taxon>
        <taxon>Sphingobacteriaceae</taxon>
        <taxon>Pedobacter</taxon>
    </lineage>
</organism>
<reference evidence="3" key="1">
    <citation type="submission" date="2016-10" db="EMBL/GenBank/DDBJ databases">
        <authorList>
            <person name="Varghese N."/>
            <person name="Submissions S."/>
        </authorList>
    </citation>
    <scope>NUCLEOTIDE SEQUENCE [LARGE SCALE GENOMIC DNA]</scope>
    <source>
        <strain evidence="3">DSM 18130</strain>
    </source>
</reference>
<name>A0A1I0U4H5_9SPHI</name>
<sequence>MLKHFSNYENFVDLRKLNRQLNNHIMKRIFTTCLATAILLSAKAQEPDKALARVRYTFTHVTDTTQKDKPKVENMLLVTGKNASVFTSYDKMNQAKNMQMQIMEQMKNQAGNGNVKIEVKSETKAPLTQEDYFFFANEHKMITKERVFNNYLIEEPAPAISWKILKDTMSFSGIACQKATTHFKGRNWIAWFATDIPFQSGPWKLNGLPGLIIEAYDDKKEVKFEFAGLENVKETNATDNTDGEVKIAAPSGGVSSVKIMGMDISTSYLGSEIKLPTNAIKTTRKELDKLKTARDKDPQGFMQAQMAANGMQGSFKTNQAPRPASKTANKAEINNPIEIEDKK</sequence>
<evidence type="ECO:0000313" key="3">
    <source>
        <dbReference type="Proteomes" id="UP000198836"/>
    </source>
</evidence>
<dbReference type="STRING" id="332999.SAMN04488511_12069"/>
<dbReference type="InterPro" id="IPR005901">
    <property type="entry name" value="GLPGLI"/>
</dbReference>
<gene>
    <name evidence="2" type="ORF">SAMN04488511_12069</name>
</gene>
<dbReference type="NCBIfam" id="TIGR01200">
    <property type="entry name" value="GLPGLI"/>
    <property type="match status" value="1"/>
</dbReference>
<evidence type="ECO:0000256" key="1">
    <source>
        <dbReference type="SAM" id="MobiDB-lite"/>
    </source>
</evidence>
<protein>
    <submittedName>
        <fullName evidence="2">GLPGLI family protein</fullName>
    </submittedName>
</protein>
<feature type="region of interest" description="Disordered" evidence="1">
    <location>
        <begin position="313"/>
        <end position="343"/>
    </location>
</feature>
<keyword evidence="3" id="KW-1185">Reference proteome</keyword>
<proteinExistence type="predicted"/>
<dbReference type="Proteomes" id="UP000198836">
    <property type="component" value="Unassembled WGS sequence"/>
</dbReference>
<dbReference type="AlphaFoldDB" id="A0A1I0U4H5"/>
<accession>A0A1I0U4H5</accession>